<keyword evidence="4" id="KW-1185">Reference proteome</keyword>
<dbReference type="Gene3D" id="3.40.30.10">
    <property type="entry name" value="Glutaredoxin"/>
    <property type="match status" value="1"/>
</dbReference>
<dbReference type="Pfam" id="PF08534">
    <property type="entry name" value="Redoxin"/>
    <property type="match status" value="1"/>
</dbReference>
<feature type="domain" description="Thioredoxin" evidence="2">
    <location>
        <begin position="30"/>
        <end position="182"/>
    </location>
</feature>
<feature type="transmembrane region" description="Helical" evidence="1">
    <location>
        <begin position="6"/>
        <end position="25"/>
    </location>
</feature>
<sequence length="183" mass="21080">MKKKTLLNIILILFVLSFFVTPLGYEGKIALNRLFASSVELIPVSAQKKIDFDWKLKDRNDVQFNFNQSEGKVVFVNFWSSWRITSTAELYSIQKLYNDYKDKVDFYIITNELPQPVEEMMAKRGFDFNVTYLIIGEKMPFDPEVIPSGYVIDKQGSVVASQTKGANWNSSEVRQLLDTLLAQ</sequence>
<accession>I0WDB1</accession>
<dbReference type="InterPro" id="IPR013766">
    <property type="entry name" value="Thioredoxin_domain"/>
</dbReference>
<dbReference type="PANTHER" id="PTHR42852:SF13">
    <property type="entry name" value="PROTEIN DIPZ"/>
    <property type="match status" value="1"/>
</dbReference>
<evidence type="ECO:0000313" key="3">
    <source>
        <dbReference type="EMBL" id="EID74377.1"/>
    </source>
</evidence>
<evidence type="ECO:0000256" key="1">
    <source>
        <dbReference type="SAM" id="Phobius"/>
    </source>
</evidence>
<protein>
    <submittedName>
        <fullName evidence="3">Thioredoxin</fullName>
    </submittedName>
</protein>
<gene>
    <name evidence="3" type="ORF">W5A_09084</name>
</gene>
<reference evidence="3 4" key="1">
    <citation type="journal article" date="2012" name="J. Bacteriol.">
        <title>Genome Sequence of the Halotolerant Bacterium Imtechella halotolerans K1T.</title>
        <authorList>
            <person name="Kumar S."/>
            <person name="Vikram S."/>
            <person name="Subramanian S."/>
            <person name="Raghava G.P."/>
            <person name="Pinnaka A.K."/>
        </authorList>
    </citation>
    <scope>NUCLEOTIDE SEQUENCE [LARGE SCALE GENOMIC DNA]</scope>
    <source>
        <strain evidence="3 4">K1</strain>
    </source>
</reference>
<name>I0WDB1_9FLAO</name>
<dbReference type="PATRIC" id="fig|946077.3.peg.1839"/>
<dbReference type="STRING" id="946077.W5A_09084"/>
<dbReference type="PROSITE" id="PS51352">
    <property type="entry name" value="THIOREDOXIN_2"/>
    <property type="match status" value="1"/>
</dbReference>
<dbReference type="Proteomes" id="UP000005938">
    <property type="component" value="Unassembled WGS sequence"/>
</dbReference>
<keyword evidence="1" id="KW-1133">Transmembrane helix</keyword>
<evidence type="ECO:0000259" key="2">
    <source>
        <dbReference type="PROSITE" id="PS51352"/>
    </source>
</evidence>
<keyword evidence="1" id="KW-0812">Transmembrane</keyword>
<dbReference type="SUPFAM" id="SSF52833">
    <property type="entry name" value="Thioredoxin-like"/>
    <property type="match status" value="1"/>
</dbReference>
<dbReference type="eggNOG" id="COG0526">
    <property type="taxonomic scope" value="Bacteria"/>
</dbReference>
<dbReference type="InterPro" id="IPR036249">
    <property type="entry name" value="Thioredoxin-like_sf"/>
</dbReference>
<dbReference type="EMBL" id="AJJU01000011">
    <property type="protein sequence ID" value="EID74377.1"/>
    <property type="molecule type" value="Genomic_DNA"/>
</dbReference>
<dbReference type="OrthoDB" id="9815205at2"/>
<dbReference type="GO" id="GO:0016491">
    <property type="term" value="F:oxidoreductase activity"/>
    <property type="evidence" value="ECO:0007669"/>
    <property type="project" value="InterPro"/>
</dbReference>
<comment type="caution">
    <text evidence="3">The sequence shown here is derived from an EMBL/GenBank/DDBJ whole genome shotgun (WGS) entry which is preliminary data.</text>
</comment>
<dbReference type="PANTHER" id="PTHR42852">
    <property type="entry name" value="THIOL:DISULFIDE INTERCHANGE PROTEIN DSBE"/>
    <property type="match status" value="1"/>
</dbReference>
<dbReference type="InterPro" id="IPR013740">
    <property type="entry name" value="Redoxin"/>
</dbReference>
<dbReference type="RefSeq" id="WP_008239713.1">
    <property type="nucleotide sequence ID" value="NZ_AJJU01000011.1"/>
</dbReference>
<dbReference type="CDD" id="cd02966">
    <property type="entry name" value="TlpA_like_family"/>
    <property type="match status" value="1"/>
</dbReference>
<organism evidence="3 4">
    <name type="scientific">Imtechella halotolerans K1</name>
    <dbReference type="NCBI Taxonomy" id="946077"/>
    <lineage>
        <taxon>Bacteria</taxon>
        <taxon>Pseudomonadati</taxon>
        <taxon>Bacteroidota</taxon>
        <taxon>Flavobacteriia</taxon>
        <taxon>Flavobacteriales</taxon>
        <taxon>Flavobacteriaceae</taxon>
        <taxon>Imtechella</taxon>
    </lineage>
</organism>
<keyword evidence="1" id="KW-0472">Membrane</keyword>
<evidence type="ECO:0000313" key="4">
    <source>
        <dbReference type="Proteomes" id="UP000005938"/>
    </source>
</evidence>
<proteinExistence type="predicted"/>
<dbReference type="AlphaFoldDB" id="I0WDB1"/>
<dbReference type="InterPro" id="IPR050553">
    <property type="entry name" value="Thioredoxin_ResA/DsbE_sf"/>
</dbReference>